<feature type="compositionally biased region" description="Pro residues" evidence="1">
    <location>
        <begin position="159"/>
        <end position="168"/>
    </location>
</feature>
<dbReference type="Proteomes" id="UP001165405">
    <property type="component" value="Unassembled WGS sequence"/>
</dbReference>
<evidence type="ECO:0000313" key="3">
    <source>
        <dbReference type="Proteomes" id="UP001165405"/>
    </source>
</evidence>
<organism evidence="2 3">
    <name type="scientific">Antribacter soli</name>
    <dbReference type="NCBI Taxonomy" id="2910976"/>
    <lineage>
        <taxon>Bacteria</taxon>
        <taxon>Bacillati</taxon>
        <taxon>Actinomycetota</taxon>
        <taxon>Actinomycetes</taxon>
        <taxon>Micrococcales</taxon>
        <taxon>Promicromonosporaceae</taxon>
        <taxon>Antribacter</taxon>
    </lineage>
</organism>
<keyword evidence="3" id="KW-1185">Reference proteome</keyword>
<protein>
    <submittedName>
        <fullName evidence="2">Uncharacterized protein</fullName>
    </submittedName>
</protein>
<feature type="region of interest" description="Disordered" evidence="1">
    <location>
        <begin position="157"/>
        <end position="179"/>
    </location>
</feature>
<name>A0AA41QFV9_9MICO</name>
<evidence type="ECO:0000313" key="2">
    <source>
        <dbReference type="EMBL" id="MCF4122377.1"/>
    </source>
</evidence>
<gene>
    <name evidence="2" type="ORF">L1785_15470</name>
</gene>
<dbReference type="RefSeq" id="WP_236090175.1">
    <property type="nucleotide sequence ID" value="NZ_JAKGSG010000042.1"/>
</dbReference>
<reference evidence="2" key="1">
    <citation type="submission" date="2022-01" db="EMBL/GenBank/DDBJ databases">
        <title>Antribacter sp. nov., isolated from Guizhou of China.</title>
        <authorList>
            <person name="Chengliang C."/>
            <person name="Ya Z."/>
        </authorList>
    </citation>
    <scope>NUCLEOTIDE SEQUENCE</scope>
    <source>
        <strain evidence="2">KLBMP 9083</strain>
    </source>
</reference>
<dbReference type="AlphaFoldDB" id="A0AA41QFV9"/>
<accession>A0AA41QFV9</accession>
<proteinExistence type="predicted"/>
<dbReference type="EMBL" id="JAKGSG010000042">
    <property type="protein sequence ID" value="MCF4122377.1"/>
    <property type="molecule type" value="Genomic_DNA"/>
</dbReference>
<sequence>MASPWRRARAWTVFVLALVLEVAGGAGFSVDRPPAISRMPVIPPEDGADIPDVHLWAESGVAPWMPARWADRPAVVGTTSGARVEPPGLPRPVQLDPRLLWLVEASPQESRRPERFAAEPWRARVRGRDAEGREVDVVLAGTWASLAWLGHLGGWPDPTVTPLPPVTAPEPDAWGNARA</sequence>
<evidence type="ECO:0000256" key="1">
    <source>
        <dbReference type="SAM" id="MobiDB-lite"/>
    </source>
</evidence>
<comment type="caution">
    <text evidence="2">The sequence shown here is derived from an EMBL/GenBank/DDBJ whole genome shotgun (WGS) entry which is preliminary data.</text>
</comment>